<gene>
    <name evidence="1" type="ORF">RHMOL_Rhmol10G0018400</name>
</gene>
<accession>A0ACC0LXR0</accession>
<protein>
    <submittedName>
        <fullName evidence="1">Uncharacterized protein</fullName>
    </submittedName>
</protein>
<dbReference type="EMBL" id="CM046397">
    <property type="protein sequence ID" value="KAI8533531.1"/>
    <property type="molecule type" value="Genomic_DNA"/>
</dbReference>
<sequence length="70" mass="6754">MSTPSKIASPRPSALPSPPSSPPPPDPDSCALVVVSPDQSVVVSTLPRTSGNDGSASGSSATAGLEPGVT</sequence>
<organism evidence="1 2">
    <name type="scientific">Rhododendron molle</name>
    <name type="common">Chinese azalea</name>
    <name type="synonym">Azalea mollis</name>
    <dbReference type="NCBI Taxonomy" id="49168"/>
    <lineage>
        <taxon>Eukaryota</taxon>
        <taxon>Viridiplantae</taxon>
        <taxon>Streptophyta</taxon>
        <taxon>Embryophyta</taxon>
        <taxon>Tracheophyta</taxon>
        <taxon>Spermatophyta</taxon>
        <taxon>Magnoliopsida</taxon>
        <taxon>eudicotyledons</taxon>
        <taxon>Gunneridae</taxon>
        <taxon>Pentapetalae</taxon>
        <taxon>asterids</taxon>
        <taxon>Ericales</taxon>
        <taxon>Ericaceae</taxon>
        <taxon>Ericoideae</taxon>
        <taxon>Rhodoreae</taxon>
        <taxon>Rhododendron</taxon>
    </lineage>
</organism>
<evidence type="ECO:0000313" key="2">
    <source>
        <dbReference type="Proteomes" id="UP001062846"/>
    </source>
</evidence>
<keyword evidence="2" id="KW-1185">Reference proteome</keyword>
<dbReference type="Proteomes" id="UP001062846">
    <property type="component" value="Chromosome 10"/>
</dbReference>
<name>A0ACC0LXR0_RHOML</name>
<comment type="caution">
    <text evidence="1">The sequence shown here is derived from an EMBL/GenBank/DDBJ whole genome shotgun (WGS) entry which is preliminary data.</text>
</comment>
<evidence type="ECO:0000313" key="1">
    <source>
        <dbReference type="EMBL" id="KAI8533531.1"/>
    </source>
</evidence>
<proteinExistence type="predicted"/>
<reference evidence="1" key="1">
    <citation type="submission" date="2022-02" db="EMBL/GenBank/DDBJ databases">
        <title>Plant Genome Project.</title>
        <authorList>
            <person name="Zhang R.-G."/>
        </authorList>
    </citation>
    <scope>NUCLEOTIDE SEQUENCE</scope>
    <source>
        <strain evidence="1">AT1</strain>
    </source>
</reference>